<accession>A0A9X2I2J4</accession>
<evidence type="ECO:0000256" key="2">
    <source>
        <dbReference type="PIRSR" id="PIRSR011396-2"/>
    </source>
</evidence>
<keyword evidence="4" id="KW-1185">Reference proteome</keyword>
<feature type="active site" evidence="1">
    <location>
        <position position="80"/>
    </location>
</feature>
<feature type="binding site" evidence="2">
    <location>
        <begin position="14"/>
        <end position="17"/>
    </location>
    <ligand>
        <name>FAD</name>
        <dbReference type="ChEBI" id="CHEBI:57692"/>
    </ligand>
</feature>
<dbReference type="EMBL" id="JAMFTH010000002">
    <property type="protein sequence ID" value="MCP8899633.1"/>
    <property type="molecule type" value="Genomic_DNA"/>
</dbReference>
<feature type="binding site" evidence="2">
    <location>
        <position position="344"/>
    </location>
    <ligand>
        <name>L-tryptophan</name>
        <dbReference type="ChEBI" id="CHEBI:57912"/>
    </ligand>
</feature>
<dbReference type="PIRSF" id="PIRSF011396">
    <property type="entry name" value="Trp_halogenase"/>
    <property type="match status" value="1"/>
</dbReference>
<dbReference type="RefSeq" id="WP_253967924.1">
    <property type="nucleotide sequence ID" value="NZ_JAMFTH010000002.1"/>
</dbReference>
<dbReference type="InterPro" id="IPR050816">
    <property type="entry name" value="Flavin-dep_Halogenase_NPB"/>
</dbReference>
<name>A0A9X2I2J4_9GAMM</name>
<dbReference type="AlphaFoldDB" id="A0A9X2I2J4"/>
<evidence type="ECO:0000256" key="1">
    <source>
        <dbReference type="PIRSR" id="PIRSR011396-1"/>
    </source>
</evidence>
<dbReference type="GO" id="GO:0000166">
    <property type="term" value="F:nucleotide binding"/>
    <property type="evidence" value="ECO:0007669"/>
    <property type="project" value="UniProtKB-KW"/>
</dbReference>
<dbReference type="FunFam" id="3.50.50.60:FF:000280">
    <property type="entry name" value="Tryptophan halogenase"/>
    <property type="match status" value="1"/>
</dbReference>
<feature type="binding site" evidence="2">
    <location>
        <position position="80"/>
    </location>
    <ligand>
        <name>7-chloro-L-tryptophan</name>
        <dbReference type="ChEBI" id="CHEBI:58713"/>
    </ligand>
</feature>
<keyword evidence="2" id="KW-0274">FAD</keyword>
<keyword evidence="2" id="KW-0547">Nucleotide-binding</keyword>
<sequence>MTDNRIRKVLIVGGGTAGWMAAAALAKVLKNQYCDIQLIESDAIGTVGVGEATIPQIQLFNQMLGLDENEFVRKTQGTFKLGIQFVNWGHIGEKYLHAFGGVGKDMEGVQFYHYWLKMFQAGKAPDIDQYTLNCLAAKQGRFMRPVDAGNSPLSDIAYAFHFDAALYAMYLRDFAMDRGVTRREGKITDVTLRPDDGFIQSVTLDDGDTLEADFFIDCSGFKGLLIEQALHTGYEDWSQWLPCDRAVAVPCAKVADPIPYTRSTAQSAGWQWRIPLQHRTGNGHVYCSQFMSDDEATQILLDSLDGEPLADPKLLRFTTGKRKRFWNKNCVALGLASGFMEPLESTSIHLVQSGIAKLMSLFPNRYFDQEDIDEYNRQVDFEYERIRDFLIAHYCITRRDDSEFWNYCRTMSIPDTLQQKIDQYQKNGRIFRTNEELFNDLSWLEVMHGQGLRPRAYHPIVDTLSAQEIEKRLASIREVIHRSVEYMPLHRDFIAQQCAAQSSGT</sequence>
<dbReference type="InterPro" id="IPR006905">
    <property type="entry name" value="Flavin_halogenase"/>
</dbReference>
<dbReference type="Gene3D" id="3.50.50.60">
    <property type="entry name" value="FAD/NAD(P)-binding domain"/>
    <property type="match status" value="1"/>
</dbReference>
<keyword evidence="2" id="KW-0285">Flavoprotein</keyword>
<dbReference type="InterPro" id="IPR036188">
    <property type="entry name" value="FAD/NAD-bd_sf"/>
</dbReference>
<comment type="caution">
    <text evidence="3">The sequence shown here is derived from an EMBL/GenBank/DDBJ whole genome shotgun (WGS) entry which is preliminary data.</text>
</comment>
<dbReference type="PANTHER" id="PTHR43747">
    <property type="entry name" value="FAD-BINDING PROTEIN"/>
    <property type="match status" value="1"/>
</dbReference>
<dbReference type="GO" id="GO:0004497">
    <property type="term" value="F:monooxygenase activity"/>
    <property type="evidence" value="ECO:0007669"/>
    <property type="project" value="InterPro"/>
</dbReference>
<evidence type="ECO:0000313" key="4">
    <source>
        <dbReference type="Proteomes" id="UP001139319"/>
    </source>
</evidence>
<gene>
    <name evidence="3" type="ORF">M6D89_10005</name>
</gene>
<organism evidence="3 4">
    <name type="scientific">Gilvimarinus xylanilyticus</name>
    <dbReference type="NCBI Taxonomy" id="2944139"/>
    <lineage>
        <taxon>Bacteria</taxon>
        <taxon>Pseudomonadati</taxon>
        <taxon>Pseudomonadota</taxon>
        <taxon>Gammaproteobacteria</taxon>
        <taxon>Cellvibrionales</taxon>
        <taxon>Cellvibrionaceae</taxon>
        <taxon>Gilvimarinus</taxon>
    </lineage>
</organism>
<feature type="binding site" evidence="2">
    <location>
        <position position="335"/>
    </location>
    <ligand>
        <name>FAD</name>
        <dbReference type="ChEBI" id="CHEBI:57692"/>
    </ligand>
</feature>
<reference evidence="3" key="1">
    <citation type="submission" date="2022-05" db="EMBL/GenBank/DDBJ databases">
        <authorList>
            <person name="Sun H.-N."/>
        </authorList>
    </citation>
    <scope>NUCLEOTIDE SEQUENCE</scope>
    <source>
        <strain evidence="3">HB14</strain>
    </source>
</reference>
<dbReference type="Proteomes" id="UP001139319">
    <property type="component" value="Unassembled WGS sequence"/>
</dbReference>
<dbReference type="SUPFAM" id="SSF51905">
    <property type="entry name" value="FAD/NAD(P)-binding domain"/>
    <property type="match status" value="1"/>
</dbReference>
<dbReference type="InterPro" id="IPR033856">
    <property type="entry name" value="Trp_halogen"/>
</dbReference>
<feature type="binding site" evidence="2">
    <location>
        <position position="348"/>
    </location>
    <ligand>
        <name>FAD</name>
        <dbReference type="ChEBI" id="CHEBI:57692"/>
    </ligand>
</feature>
<protein>
    <submittedName>
        <fullName evidence="3">Tryptophan 7-halogenase</fullName>
    </submittedName>
</protein>
<evidence type="ECO:0000313" key="3">
    <source>
        <dbReference type="EMBL" id="MCP8899633.1"/>
    </source>
</evidence>
<reference evidence="3" key="2">
    <citation type="submission" date="2023-01" db="EMBL/GenBank/DDBJ databases">
        <title>Gilvimarinus xylanilyticus HB14 isolated from Caulerpa lentillifera aquaculture base in Hainan, China.</title>
        <authorList>
            <person name="Zhang Y.-J."/>
        </authorList>
    </citation>
    <scope>NUCLEOTIDE SEQUENCE</scope>
    <source>
        <strain evidence="3">HB14</strain>
    </source>
</reference>
<dbReference type="Pfam" id="PF04820">
    <property type="entry name" value="Trp_halogenase"/>
    <property type="match status" value="1"/>
</dbReference>
<proteinExistence type="predicted"/>
<dbReference type="PANTHER" id="PTHR43747:SF4">
    <property type="entry name" value="FLAVIN-DEPENDENT TRYPTOPHAN HALOGENASE"/>
    <property type="match status" value="1"/>
</dbReference>